<accession>S8D4J4</accession>
<dbReference type="Proteomes" id="UP000015453">
    <property type="component" value="Unassembled WGS sequence"/>
</dbReference>
<sequence>MLMSLPCMAKLLRKSARKKKGHLKETCYRLIGYPADLKLTKGKRQVPTANQASTDVPTNSTTAASVTSFTRDQMERLMVLLNGSNIQYIQTISVATETPLVNMIRLPQENTLDSGATEHMCFDKSLFLDMRVVPNMVVRFGTQRRTGVAKFQLATEGTVPGLKTALGGDRRKVDDYTRLTWIYLMRSKVEATHLIKKGSTMVRTLFDSKTSCVETPQQNTVFERKLQHIVVMARALLFQSYLPIIFCGDMLCLPQCS</sequence>
<dbReference type="SUPFAM" id="SSF53098">
    <property type="entry name" value="Ribonuclease H-like"/>
    <property type="match status" value="1"/>
</dbReference>
<name>S8D4J4_9LAMI</name>
<dbReference type="InterPro" id="IPR012337">
    <property type="entry name" value="RNaseH-like_sf"/>
</dbReference>
<organism evidence="1 2">
    <name type="scientific">Genlisea aurea</name>
    <dbReference type="NCBI Taxonomy" id="192259"/>
    <lineage>
        <taxon>Eukaryota</taxon>
        <taxon>Viridiplantae</taxon>
        <taxon>Streptophyta</taxon>
        <taxon>Embryophyta</taxon>
        <taxon>Tracheophyta</taxon>
        <taxon>Spermatophyta</taxon>
        <taxon>Magnoliopsida</taxon>
        <taxon>eudicotyledons</taxon>
        <taxon>Gunneridae</taxon>
        <taxon>Pentapetalae</taxon>
        <taxon>asterids</taxon>
        <taxon>lamiids</taxon>
        <taxon>Lamiales</taxon>
        <taxon>Lentibulariaceae</taxon>
        <taxon>Genlisea</taxon>
    </lineage>
</organism>
<evidence type="ECO:0000313" key="2">
    <source>
        <dbReference type="Proteomes" id="UP000015453"/>
    </source>
</evidence>
<evidence type="ECO:0000313" key="1">
    <source>
        <dbReference type="EMBL" id="EPS74689.1"/>
    </source>
</evidence>
<protein>
    <submittedName>
        <fullName evidence="1">Uncharacterized protein</fullName>
    </submittedName>
</protein>
<comment type="caution">
    <text evidence="1">The sequence shown here is derived from an EMBL/GenBank/DDBJ whole genome shotgun (WGS) entry which is preliminary data.</text>
</comment>
<dbReference type="AlphaFoldDB" id="S8D4J4"/>
<gene>
    <name evidence="1" type="ORF">M569_00064</name>
</gene>
<dbReference type="OrthoDB" id="1750165at2759"/>
<reference evidence="1 2" key="1">
    <citation type="journal article" date="2013" name="BMC Genomics">
        <title>The miniature genome of a carnivorous plant Genlisea aurea contains a low number of genes and short non-coding sequences.</title>
        <authorList>
            <person name="Leushkin E.V."/>
            <person name="Sutormin R.A."/>
            <person name="Nabieva E.R."/>
            <person name="Penin A.A."/>
            <person name="Kondrashov A.S."/>
            <person name="Logacheva M.D."/>
        </authorList>
    </citation>
    <scope>NUCLEOTIDE SEQUENCE [LARGE SCALE GENOMIC DNA]</scope>
</reference>
<keyword evidence="2" id="KW-1185">Reference proteome</keyword>
<dbReference type="EMBL" id="AUSU01000009">
    <property type="protein sequence ID" value="EPS74689.1"/>
    <property type="molecule type" value="Genomic_DNA"/>
</dbReference>
<proteinExistence type="predicted"/>